<dbReference type="Proteomes" id="UP000190888">
    <property type="component" value="Unassembled WGS sequence"/>
</dbReference>
<dbReference type="PANTHER" id="PTHR45663:SF11">
    <property type="entry name" value="GEO12009P1"/>
    <property type="match status" value="1"/>
</dbReference>
<dbReference type="STRING" id="413434.SAMN04488132_102118"/>
<evidence type="ECO:0000256" key="5">
    <source>
        <dbReference type="ARBA" id="ARBA00023284"/>
    </source>
</evidence>
<dbReference type="SUPFAM" id="SSF52833">
    <property type="entry name" value="Thioredoxin-like"/>
    <property type="match status" value="1"/>
</dbReference>
<dbReference type="PANTHER" id="PTHR45663">
    <property type="entry name" value="GEO12009P1"/>
    <property type="match status" value="1"/>
</dbReference>
<dbReference type="CDD" id="cd02947">
    <property type="entry name" value="TRX_family"/>
    <property type="match status" value="1"/>
</dbReference>
<dbReference type="AlphaFoldDB" id="A0A1T4KU58"/>
<feature type="domain" description="Thioredoxin" evidence="6">
    <location>
        <begin position="1"/>
        <end position="97"/>
    </location>
</feature>
<comment type="similarity">
    <text evidence="1">Belongs to the thioredoxin family.</text>
</comment>
<dbReference type="GO" id="GO:0005829">
    <property type="term" value="C:cytosol"/>
    <property type="evidence" value="ECO:0007669"/>
    <property type="project" value="TreeGrafter"/>
</dbReference>
<dbReference type="InterPro" id="IPR036249">
    <property type="entry name" value="Thioredoxin-like_sf"/>
</dbReference>
<evidence type="ECO:0000259" key="6">
    <source>
        <dbReference type="PROSITE" id="PS51352"/>
    </source>
</evidence>
<reference evidence="7 8" key="1">
    <citation type="submission" date="2017-02" db="EMBL/GenBank/DDBJ databases">
        <authorList>
            <person name="Peterson S.W."/>
        </authorList>
    </citation>
    <scope>NUCLEOTIDE SEQUENCE [LARGE SCALE GENOMIC DNA]</scope>
    <source>
        <strain evidence="7 8">DSM 22335</strain>
    </source>
</reference>
<evidence type="ECO:0000256" key="2">
    <source>
        <dbReference type="ARBA" id="ARBA00022448"/>
    </source>
</evidence>
<dbReference type="PROSITE" id="PS51352">
    <property type="entry name" value="THIOREDOXIN_2"/>
    <property type="match status" value="1"/>
</dbReference>
<dbReference type="OrthoDB" id="9790390at2"/>
<dbReference type="InterPro" id="IPR005746">
    <property type="entry name" value="Thioredoxin"/>
</dbReference>
<evidence type="ECO:0000256" key="3">
    <source>
        <dbReference type="ARBA" id="ARBA00022982"/>
    </source>
</evidence>
<dbReference type="Gene3D" id="3.40.30.10">
    <property type="entry name" value="Glutaredoxin"/>
    <property type="match status" value="1"/>
</dbReference>
<dbReference type="GO" id="GO:0045454">
    <property type="term" value="P:cell redox homeostasis"/>
    <property type="evidence" value="ECO:0007669"/>
    <property type="project" value="TreeGrafter"/>
</dbReference>
<dbReference type="RefSeq" id="WP_078830095.1">
    <property type="nucleotide sequence ID" value="NZ_FUWH01000002.1"/>
</dbReference>
<dbReference type="EMBL" id="FUWH01000002">
    <property type="protein sequence ID" value="SJZ45974.1"/>
    <property type="molecule type" value="Genomic_DNA"/>
</dbReference>
<evidence type="ECO:0000313" key="7">
    <source>
        <dbReference type="EMBL" id="SJZ45974.1"/>
    </source>
</evidence>
<sequence length="97" mass="10766">MTFQETIKQDKPVLVVFIASWSGPCRIMAPALEELKKNAAPAADVIFTDVDENPEMVSAYALRGVPSMILFRKGGILWQHHGPLPVARLEELINAHK</sequence>
<keyword evidence="2" id="KW-0813">Transport</keyword>
<gene>
    <name evidence="7" type="ORF">SAMN04488132_102118</name>
</gene>
<evidence type="ECO:0000256" key="4">
    <source>
        <dbReference type="ARBA" id="ARBA00023157"/>
    </source>
</evidence>
<evidence type="ECO:0000256" key="1">
    <source>
        <dbReference type="ARBA" id="ARBA00008987"/>
    </source>
</evidence>
<dbReference type="InterPro" id="IPR013766">
    <property type="entry name" value="Thioredoxin_domain"/>
</dbReference>
<keyword evidence="5" id="KW-0676">Redox-active center</keyword>
<keyword evidence="8" id="KW-1185">Reference proteome</keyword>
<organism evidence="7 8">
    <name type="scientific">Sediminibacterium ginsengisoli</name>
    <dbReference type="NCBI Taxonomy" id="413434"/>
    <lineage>
        <taxon>Bacteria</taxon>
        <taxon>Pseudomonadati</taxon>
        <taxon>Bacteroidota</taxon>
        <taxon>Chitinophagia</taxon>
        <taxon>Chitinophagales</taxon>
        <taxon>Chitinophagaceae</taxon>
        <taxon>Sediminibacterium</taxon>
    </lineage>
</organism>
<dbReference type="GO" id="GO:0015035">
    <property type="term" value="F:protein-disulfide reductase activity"/>
    <property type="evidence" value="ECO:0007669"/>
    <property type="project" value="InterPro"/>
</dbReference>
<dbReference type="PIRSF" id="PIRSF000077">
    <property type="entry name" value="Thioredoxin"/>
    <property type="match status" value="1"/>
</dbReference>
<keyword evidence="3" id="KW-0249">Electron transport</keyword>
<name>A0A1T4KU58_9BACT</name>
<evidence type="ECO:0000313" key="8">
    <source>
        <dbReference type="Proteomes" id="UP000190888"/>
    </source>
</evidence>
<keyword evidence="4" id="KW-1015">Disulfide bond</keyword>
<proteinExistence type="inferred from homology"/>
<accession>A0A1T4KU58</accession>
<protein>
    <submittedName>
        <fullName evidence="7">Thioredoxin 1</fullName>
    </submittedName>
</protein>
<dbReference type="Pfam" id="PF00085">
    <property type="entry name" value="Thioredoxin"/>
    <property type="match status" value="1"/>
</dbReference>